<dbReference type="Gene3D" id="2.40.400.10">
    <property type="entry name" value="Acetoacetate decarboxylase-like"/>
    <property type="match status" value="1"/>
</dbReference>
<name>A0A8T9CH57_9HELO</name>
<sequence length="301" mass="32830">MAAAPTGNIKHVPAPWKLKGTIYSFMMYISAKDAASLSSDKSFLYAPLEAASSFANCQPVGGLGMVQVLRYSESPVGPYDELLIVPGNFERQPDGKVTGKKPRNLMVSRIYVSHERTCWNGRTNWNIPKHLARFQFDELPNGATSISVYPRQADSTGVESKSSDTPFFSATFKTIPYVPSFPASTSISKYVGLDLALVQPPLPEGKGVAGELPGTKEWCKIVPAEYSSKTSLGWWDLQRKEATETEPLLGGGGGESRSVGEKNWWPGLGRWRIGMKMKDADIEFPEGERWAAGSGDISGSQ</sequence>
<comment type="caution">
    <text evidence="1">The sequence shown here is derived from an EMBL/GenBank/DDBJ whole genome shotgun (WGS) entry which is preliminary data.</text>
</comment>
<protein>
    <recommendedName>
        <fullName evidence="3">Acetoacetate decarboxylase</fullName>
    </recommendedName>
</protein>
<evidence type="ECO:0000313" key="2">
    <source>
        <dbReference type="Proteomes" id="UP000469558"/>
    </source>
</evidence>
<proteinExistence type="predicted"/>
<dbReference type="PANTHER" id="PTHR40518:SF1">
    <property type="entry name" value="ACETOACETATE DECARBOXYLASE"/>
    <property type="match status" value="1"/>
</dbReference>
<dbReference type="PANTHER" id="PTHR40518">
    <property type="entry name" value="ACETOACETATE DECARBOXYLASE"/>
    <property type="match status" value="1"/>
</dbReference>
<accession>A0A8T9CH57</accession>
<dbReference type="EMBL" id="QGMK01000053">
    <property type="protein sequence ID" value="TVY84801.1"/>
    <property type="molecule type" value="Genomic_DNA"/>
</dbReference>
<evidence type="ECO:0008006" key="3">
    <source>
        <dbReference type="Google" id="ProtNLM"/>
    </source>
</evidence>
<dbReference type="SUPFAM" id="SSF160104">
    <property type="entry name" value="Acetoacetate decarboxylase-like"/>
    <property type="match status" value="1"/>
</dbReference>
<reference evidence="1 2" key="1">
    <citation type="submission" date="2018-05" db="EMBL/GenBank/DDBJ databases">
        <title>Genome sequencing and assembly of the regulated plant pathogen Lachnellula willkommii and related sister species for the development of diagnostic species identification markers.</title>
        <authorList>
            <person name="Giroux E."/>
            <person name="Bilodeau G."/>
        </authorList>
    </citation>
    <scope>NUCLEOTIDE SEQUENCE [LARGE SCALE GENOMIC DNA]</scope>
    <source>
        <strain evidence="1 2">CBS 268.59</strain>
    </source>
</reference>
<dbReference type="OrthoDB" id="9970474at2759"/>
<dbReference type="Proteomes" id="UP000469558">
    <property type="component" value="Unassembled WGS sequence"/>
</dbReference>
<gene>
    <name evidence="1" type="ORF">LSUE1_G000828</name>
</gene>
<keyword evidence="2" id="KW-1185">Reference proteome</keyword>
<dbReference type="InterPro" id="IPR023375">
    <property type="entry name" value="ADC_dom_sf"/>
</dbReference>
<organism evidence="1 2">
    <name type="scientific">Lachnellula suecica</name>
    <dbReference type="NCBI Taxonomy" id="602035"/>
    <lineage>
        <taxon>Eukaryota</taxon>
        <taxon>Fungi</taxon>
        <taxon>Dikarya</taxon>
        <taxon>Ascomycota</taxon>
        <taxon>Pezizomycotina</taxon>
        <taxon>Leotiomycetes</taxon>
        <taxon>Helotiales</taxon>
        <taxon>Lachnaceae</taxon>
        <taxon>Lachnellula</taxon>
    </lineage>
</organism>
<dbReference type="AlphaFoldDB" id="A0A8T9CH57"/>
<evidence type="ECO:0000313" key="1">
    <source>
        <dbReference type="EMBL" id="TVY84801.1"/>
    </source>
</evidence>